<name>A0ABS8RXG8_DATST</name>
<dbReference type="EMBL" id="JACEIK010000146">
    <property type="protein sequence ID" value="MCD7450866.1"/>
    <property type="molecule type" value="Genomic_DNA"/>
</dbReference>
<evidence type="ECO:0000313" key="1">
    <source>
        <dbReference type="EMBL" id="MCD7450866.1"/>
    </source>
</evidence>
<evidence type="ECO:0000313" key="2">
    <source>
        <dbReference type="Proteomes" id="UP000823775"/>
    </source>
</evidence>
<dbReference type="Proteomes" id="UP000823775">
    <property type="component" value="Unassembled WGS sequence"/>
</dbReference>
<reference evidence="1 2" key="1">
    <citation type="journal article" date="2021" name="BMC Genomics">
        <title>Datura genome reveals duplications of psychoactive alkaloid biosynthetic genes and high mutation rate following tissue culture.</title>
        <authorList>
            <person name="Rajewski A."/>
            <person name="Carter-House D."/>
            <person name="Stajich J."/>
            <person name="Litt A."/>
        </authorList>
    </citation>
    <scope>NUCLEOTIDE SEQUENCE [LARGE SCALE GENOMIC DNA]</scope>
    <source>
        <strain evidence="1">AR-01</strain>
    </source>
</reference>
<gene>
    <name evidence="1" type="ORF">HAX54_008724</name>
</gene>
<proteinExistence type="predicted"/>
<keyword evidence="2" id="KW-1185">Reference proteome</keyword>
<feature type="non-terminal residue" evidence="1">
    <location>
        <position position="65"/>
    </location>
</feature>
<organism evidence="1 2">
    <name type="scientific">Datura stramonium</name>
    <name type="common">Jimsonweed</name>
    <name type="synonym">Common thornapple</name>
    <dbReference type="NCBI Taxonomy" id="4076"/>
    <lineage>
        <taxon>Eukaryota</taxon>
        <taxon>Viridiplantae</taxon>
        <taxon>Streptophyta</taxon>
        <taxon>Embryophyta</taxon>
        <taxon>Tracheophyta</taxon>
        <taxon>Spermatophyta</taxon>
        <taxon>Magnoliopsida</taxon>
        <taxon>eudicotyledons</taxon>
        <taxon>Gunneridae</taxon>
        <taxon>Pentapetalae</taxon>
        <taxon>asterids</taxon>
        <taxon>lamiids</taxon>
        <taxon>Solanales</taxon>
        <taxon>Solanaceae</taxon>
        <taxon>Solanoideae</taxon>
        <taxon>Datureae</taxon>
        <taxon>Datura</taxon>
    </lineage>
</organism>
<protein>
    <submittedName>
        <fullName evidence="1">Uncharacterized protein</fullName>
    </submittedName>
</protein>
<feature type="non-terminal residue" evidence="1">
    <location>
        <position position="1"/>
    </location>
</feature>
<comment type="caution">
    <text evidence="1">The sequence shown here is derived from an EMBL/GenBank/DDBJ whole genome shotgun (WGS) entry which is preliminary data.</text>
</comment>
<sequence>GDFEVGEWFVYKKWKLLVTRDRCSAEITTAARSLLRSKGDYPIISKHELRELRANSPEQSSCLLK</sequence>
<accession>A0ABS8RXG8</accession>